<dbReference type="InterPro" id="IPR017871">
    <property type="entry name" value="ABC_transporter-like_CS"/>
</dbReference>
<organism evidence="8 9">
    <name type="scientific">Marinobacter adhaerens</name>
    <dbReference type="NCBI Taxonomy" id="1033846"/>
    <lineage>
        <taxon>Bacteria</taxon>
        <taxon>Pseudomonadati</taxon>
        <taxon>Pseudomonadota</taxon>
        <taxon>Gammaproteobacteria</taxon>
        <taxon>Pseudomonadales</taxon>
        <taxon>Marinobacteraceae</taxon>
        <taxon>Marinobacter</taxon>
    </lineage>
</organism>
<dbReference type="FunFam" id="3.40.50.300:FF:000042">
    <property type="entry name" value="Maltose/maltodextrin ABC transporter, ATP-binding protein"/>
    <property type="match status" value="1"/>
</dbReference>
<keyword evidence="9" id="KW-1185">Reference proteome</keyword>
<evidence type="ECO:0000313" key="8">
    <source>
        <dbReference type="EMBL" id="NWN91097.1"/>
    </source>
</evidence>
<dbReference type="CDD" id="cd03259">
    <property type="entry name" value="ABC_Carb_Solutes_like"/>
    <property type="match status" value="1"/>
</dbReference>
<dbReference type="AlphaFoldDB" id="A0A851HQ88"/>
<evidence type="ECO:0000256" key="2">
    <source>
        <dbReference type="ARBA" id="ARBA00022475"/>
    </source>
</evidence>
<reference evidence="8 9" key="1">
    <citation type="submission" date="2020-03" db="EMBL/GenBank/DDBJ databases">
        <title>Metagenomic, metatranscriptomic, and metabolomic analyses revealed the key microbes and metabolic features during the fermentation of ganjang, Korean traditional soy sauce.</title>
        <authorList>
            <person name="Chun B.H."/>
            <person name="Jeon C.O."/>
        </authorList>
    </citation>
    <scope>NUCLEOTIDE SEQUENCE [LARGE SCALE GENOMIC DNA]</scope>
    <source>
        <strain evidence="8 9">KG14</strain>
    </source>
</reference>
<dbReference type="PANTHER" id="PTHR43875:SF15">
    <property type="entry name" value="TREHALOSE IMPORT ATP-BINDING PROTEIN SUGC"/>
    <property type="match status" value="1"/>
</dbReference>
<keyword evidence="5" id="KW-1278">Translocase</keyword>
<evidence type="ECO:0000256" key="6">
    <source>
        <dbReference type="ARBA" id="ARBA00023136"/>
    </source>
</evidence>
<evidence type="ECO:0000313" key="9">
    <source>
        <dbReference type="Proteomes" id="UP000536442"/>
    </source>
</evidence>
<dbReference type="InterPro" id="IPR027417">
    <property type="entry name" value="P-loop_NTPase"/>
</dbReference>
<keyword evidence="3" id="KW-0547">Nucleotide-binding</keyword>
<dbReference type="PROSITE" id="PS50893">
    <property type="entry name" value="ABC_TRANSPORTER_2"/>
    <property type="match status" value="1"/>
</dbReference>
<keyword evidence="6" id="KW-0472">Membrane</keyword>
<dbReference type="SUPFAM" id="SSF50331">
    <property type="entry name" value="MOP-like"/>
    <property type="match status" value="1"/>
</dbReference>
<dbReference type="GO" id="GO:0005524">
    <property type="term" value="F:ATP binding"/>
    <property type="evidence" value="ECO:0007669"/>
    <property type="project" value="UniProtKB-KW"/>
</dbReference>
<dbReference type="PANTHER" id="PTHR43875">
    <property type="entry name" value="MALTODEXTRIN IMPORT ATP-BINDING PROTEIN MSMX"/>
    <property type="match status" value="1"/>
</dbReference>
<keyword evidence="4 8" id="KW-0067">ATP-binding</keyword>
<dbReference type="Gene3D" id="2.40.50.100">
    <property type="match status" value="1"/>
</dbReference>
<name>A0A851HQ88_9GAMM</name>
<dbReference type="EMBL" id="JABEVQ010000003">
    <property type="protein sequence ID" value="NWN91097.1"/>
    <property type="molecule type" value="Genomic_DNA"/>
</dbReference>
<accession>A0A851HQ88</accession>
<dbReference type="PROSITE" id="PS00211">
    <property type="entry name" value="ABC_TRANSPORTER_1"/>
    <property type="match status" value="1"/>
</dbReference>
<dbReference type="InterPro" id="IPR015853">
    <property type="entry name" value="ABC_transpr_FbpC"/>
</dbReference>
<feature type="domain" description="ABC transporter" evidence="7">
    <location>
        <begin position="4"/>
        <end position="234"/>
    </location>
</feature>
<evidence type="ECO:0000256" key="5">
    <source>
        <dbReference type="ARBA" id="ARBA00022967"/>
    </source>
</evidence>
<dbReference type="SUPFAM" id="SSF52540">
    <property type="entry name" value="P-loop containing nucleoside triphosphate hydrolases"/>
    <property type="match status" value="1"/>
</dbReference>
<dbReference type="GO" id="GO:0015408">
    <property type="term" value="F:ABC-type ferric iron transporter activity"/>
    <property type="evidence" value="ECO:0007669"/>
    <property type="project" value="InterPro"/>
</dbReference>
<proteinExistence type="predicted"/>
<evidence type="ECO:0000256" key="3">
    <source>
        <dbReference type="ARBA" id="ARBA00022741"/>
    </source>
</evidence>
<dbReference type="InterPro" id="IPR047641">
    <property type="entry name" value="ABC_transpr_MalK/UgpC-like"/>
</dbReference>
<dbReference type="SMART" id="SM00382">
    <property type="entry name" value="AAA"/>
    <property type="match status" value="1"/>
</dbReference>
<dbReference type="Pfam" id="PF00005">
    <property type="entry name" value="ABC_tran"/>
    <property type="match status" value="1"/>
</dbReference>
<keyword evidence="1" id="KW-0813">Transport</keyword>
<dbReference type="InterPro" id="IPR003593">
    <property type="entry name" value="AAA+_ATPase"/>
</dbReference>
<dbReference type="Gene3D" id="3.40.50.300">
    <property type="entry name" value="P-loop containing nucleotide triphosphate hydrolases"/>
    <property type="match status" value="1"/>
</dbReference>
<sequence>MTVLTLRALEKHYGSIKAVDHVDLQLESGEFMAILGPSGSGKSTLMRLVAGLEPPTSGDIIVDGQSVVNVPPQHRNVAMVFQSFALYPHMTVRDNILFPLVSRKVPKQEHEARLQKATSMLGVENLLDRRPSRLSGGQQQRVALARALVRDPELFVFDEPLSALDAQIRSRARAELRELHDQTRITTLYVTHDQVEAMGLADRVAVINEGRLHQVGTPQELYNDPADLFVAGFIGNPPMNLIPLDETTVAGLRPEHMLVDPEEDVPDLLIDLAVTIEHIEYLGSEWLAHGQARAVAGNGQQLHVIARLPASAHPGLVSGQECRMVGQRKDVCLFDRASGKRQVQAEVPA</sequence>
<protein>
    <submittedName>
        <fullName evidence="8">ABC transporter ATP-binding protein</fullName>
    </submittedName>
</protein>
<dbReference type="Proteomes" id="UP000536442">
    <property type="component" value="Unassembled WGS sequence"/>
</dbReference>
<evidence type="ECO:0000256" key="1">
    <source>
        <dbReference type="ARBA" id="ARBA00022448"/>
    </source>
</evidence>
<dbReference type="GO" id="GO:0055052">
    <property type="term" value="C:ATP-binding cassette (ABC) transporter complex, substrate-binding subunit-containing"/>
    <property type="evidence" value="ECO:0007669"/>
    <property type="project" value="TreeGrafter"/>
</dbReference>
<evidence type="ECO:0000256" key="4">
    <source>
        <dbReference type="ARBA" id="ARBA00022840"/>
    </source>
</evidence>
<gene>
    <name evidence="8" type="ORF">HLV39_06295</name>
</gene>
<keyword evidence="2" id="KW-1003">Cell membrane</keyword>
<dbReference type="GO" id="GO:0016887">
    <property type="term" value="F:ATP hydrolysis activity"/>
    <property type="evidence" value="ECO:0007669"/>
    <property type="project" value="InterPro"/>
</dbReference>
<evidence type="ECO:0000259" key="7">
    <source>
        <dbReference type="PROSITE" id="PS50893"/>
    </source>
</evidence>
<dbReference type="InterPro" id="IPR003439">
    <property type="entry name" value="ABC_transporter-like_ATP-bd"/>
</dbReference>
<dbReference type="InterPro" id="IPR008995">
    <property type="entry name" value="Mo/tungstate-bd_C_term_dom"/>
</dbReference>
<comment type="caution">
    <text evidence="8">The sequence shown here is derived from an EMBL/GenBank/DDBJ whole genome shotgun (WGS) entry which is preliminary data.</text>
</comment>